<dbReference type="Gene3D" id="1.20.1090.10">
    <property type="entry name" value="Dehydroquinate synthase-like - alpha domain"/>
    <property type="match status" value="1"/>
</dbReference>
<dbReference type="GO" id="GO:0009423">
    <property type="term" value="P:chorismate biosynthetic process"/>
    <property type="evidence" value="ECO:0007669"/>
    <property type="project" value="UniProtKB-UniRule"/>
</dbReference>
<dbReference type="InterPro" id="IPR056179">
    <property type="entry name" value="DHQS_C"/>
</dbReference>
<dbReference type="Proteomes" id="UP000286268">
    <property type="component" value="Chromosome"/>
</dbReference>
<comment type="subcellular location">
    <subcellularLocation>
        <location evidence="4 18">Cytoplasm</location>
    </subcellularLocation>
</comment>
<dbReference type="Pfam" id="PF01761">
    <property type="entry name" value="DHQ_synthase"/>
    <property type="match status" value="1"/>
</dbReference>
<dbReference type="GO" id="GO:0009073">
    <property type="term" value="P:aromatic amino acid family biosynthetic process"/>
    <property type="evidence" value="ECO:0007669"/>
    <property type="project" value="UniProtKB-KW"/>
</dbReference>
<dbReference type="OrthoDB" id="9806583at2"/>
<dbReference type="EMBL" id="CP025746">
    <property type="protein sequence ID" value="QAA33964.1"/>
    <property type="molecule type" value="Genomic_DNA"/>
</dbReference>
<comment type="cofactor">
    <cofactor evidence="2 18">
        <name>NAD(+)</name>
        <dbReference type="ChEBI" id="CHEBI:57540"/>
    </cofactor>
</comment>
<evidence type="ECO:0000256" key="14">
    <source>
        <dbReference type="ARBA" id="ARBA00023027"/>
    </source>
</evidence>
<dbReference type="CDD" id="cd08195">
    <property type="entry name" value="DHQS"/>
    <property type="match status" value="1"/>
</dbReference>
<dbReference type="GO" id="GO:0046872">
    <property type="term" value="F:metal ion binding"/>
    <property type="evidence" value="ECO:0007669"/>
    <property type="project" value="UniProtKB-KW"/>
</dbReference>
<dbReference type="FunFam" id="3.40.50.1970:FF:000007">
    <property type="entry name" value="Pentafunctional AROM polypeptide"/>
    <property type="match status" value="1"/>
</dbReference>
<feature type="binding site" evidence="18">
    <location>
        <position position="184"/>
    </location>
    <ligand>
        <name>Zn(2+)</name>
        <dbReference type="ChEBI" id="CHEBI:29105"/>
    </ligand>
</feature>
<comment type="pathway">
    <text evidence="5 18">Metabolic intermediate biosynthesis; chorismate biosynthesis; chorismate from D-erythrose 4-phosphate and phosphoenolpyruvate: step 2/7.</text>
</comment>
<dbReference type="Pfam" id="PF24621">
    <property type="entry name" value="DHQS_C"/>
    <property type="match status" value="1"/>
</dbReference>
<evidence type="ECO:0000256" key="12">
    <source>
        <dbReference type="ARBA" id="ARBA00022741"/>
    </source>
</evidence>
<evidence type="ECO:0000259" key="19">
    <source>
        <dbReference type="Pfam" id="PF01761"/>
    </source>
</evidence>
<keyword evidence="11 18" id="KW-0479">Metal-binding</keyword>
<feature type="domain" description="3-dehydroquinate synthase N-terminal" evidence="19">
    <location>
        <begin position="67"/>
        <end position="178"/>
    </location>
</feature>
<evidence type="ECO:0000256" key="15">
    <source>
        <dbReference type="ARBA" id="ARBA00023141"/>
    </source>
</evidence>
<evidence type="ECO:0000256" key="2">
    <source>
        <dbReference type="ARBA" id="ARBA00001911"/>
    </source>
</evidence>
<keyword evidence="14 18" id="KW-0520">NAD</keyword>
<comment type="catalytic activity">
    <reaction evidence="1 18">
        <text>7-phospho-2-dehydro-3-deoxy-D-arabino-heptonate = 3-dehydroquinate + phosphate</text>
        <dbReference type="Rhea" id="RHEA:21968"/>
        <dbReference type="ChEBI" id="CHEBI:32364"/>
        <dbReference type="ChEBI" id="CHEBI:43474"/>
        <dbReference type="ChEBI" id="CHEBI:58394"/>
        <dbReference type="EC" id="4.2.3.4"/>
    </reaction>
</comment>
<evidence type="ECO:0000256" key="3">
    <source>
        <dbReference type="ARBA" id="ARBA00001947"/>
    </source>
</evidence>
<evidence type="ECO:0000256" key="4">
    <source>
        <dbReference type="ARBA" id="ARBA00004496"/>
    </source>
</evidence>
<evidence type="ECO:0000256" key="13">
    <source>
        <dbReference type="ARBA" id="ARBA00022833"/>
    </source>
</evidence>
<dbReference type="InterPro" id="IPR030963">
    <property type="entry name" value="DHQ_synth_fam"/>
</dbReference>
<feature type="binding site" evidence="18">
    <location>
        <position position="262"/>
    </location>
    <ligand>
        <name>Zn(2+)</name>
        <dbReference type="ChEBI" id="CHEBI:29105"/>
    </ligand>
</feature>
<feature type="binding site" evidence="18">
    <location>
        <begin position="105"/>
        <end position="109"/>
    </location>
    <ligand>
        <name>NAD(+)</name>
        <dbReference type="ChEBI" id="CHEBI:57540"/>
    </ligand>
</feature>
<evidence type="ECO:0000256" key="6">
    <source>
        <dbReference type="ARBA" id="ARBA00005412"/>
    </source>
</evidence>
<dbReference type="AlphaFoldDB" id="A0A3R5X3Z2"/>
<feature type="domain" description="3-dehydroquinate synthase C-terminal" evidence="20">
    <location>
        <begin position="181"/>
        <end position="322"/>
    </location>
</feature>
<feature type="binding site" evidence="18">
    <location>
        <position position="142"/>
    </location>
    <ligand>
        <name>NAD(+)</name>
        <dbReference type="ChEBI" id="CHEBI:57540"/>
    </ligand>
</feature>
<evidence type="ECO:0000256" key="18">
    <source>
        <dbReference type="HAMAP-Rule" id="MF_00110"/>
    </source>
</evidence>
<protein>
    <recommendedName>
        <fullName evidence="8 18">3-dehydroquinate synthase</fullName>
        <shortName evidence="18">DHQS</shortName>
        <ecNumber evidence="7 18">4.2.3.4</ecNumber>
    </recommendedName>
</protein>
<evidence type="ECO:0000256" key="7">
    <source>
        <dbReference type="ARBA" id="ARBA00013031"/>
    </source>
</evidence>
<keyword evidence="10 18" id="KW-0028">Amino-acid biosynthesis</keyword>
<keyword evidence="17 18" id="KW-0170">Cobalt</keyword>
<keyword evidence="15 18" id="KW-0057">Aromatic amino acid biosynthesis</keyword>
<dbReference type="InterPro" id="IPR030960">
    <property type="entry name" value="DHQS/DOIS_N"/>
</dbReference>
<dbReference type="InterPro" id="IPR016037">
    <property type="entry name" value="DHQ_synth_AroB"/>
</dbReference>
<evidence type="ECO:0000256" key="5">
    <source>
        <dbReference type="ARBA" id="ARBA00004661"/>
    </source>
</evidence>
<comment type="similarity">
    <text evidence="6 18">Belongs to the sugar phosphate cyclases superfamily. Dehydroquinate synthase family.</text>
</comment>
<gene>
    <name evidence="18" type="primary">aroB</name>
    <name evidence="21" type="ORF">C1I91_21340</name>
</gene>
<dbReference type="InterPro" id="IPR050071">
    <property type="entry name" value="Dehydroquinate_synthase"/>
</dbReference>
<dbReference type="PIRSF" id="PIRSF001455">
    <property type="entry name" value="DHQ_synth"/>
    <property type="match status" value="1"/>
</dbReference>
<reference evidence="21 22" key="1">
    <citation type="submission" date="2018-01" db="EMBL/GenBank/DDBJ databases">
        <title>Genome Sequencing and Assembly of Anaerobacter polyendosporus strain CT4.</title>
        <authorList>
            <person name="Tachaapaikoon C."/>
            <person name="Sutheeworapong S."/>
            <person name="Jenjaroenpun P."/>
            <person name="Wongsurawat T."/>
            <person name="Nookeaw I."/>
            <person name="Cheawchanlertfa P."/>
            <person name="Kosugi A."/>
            <person name="Cheevadhanarak S."/>
            <person name="Ratanakhanokchai K."/>
        </authorList>
    </citation>
    <scope>NUCLEOTIDE SEQUENCE [LARGE SCALE GENOMIC DNA]</scope>
    <source>
        <strain evidence="21 22">CT4</strain>
    </source>
</reference>
<dbReference type="KEGG" id="cmah:C1I91_21340"/>
<evidence type="ECO:0000313" key="22">
    <source>
        <dbReference type="Proteomes" id="UP000286268"/>
    </source>
</evidence>
<dbReference type="NCBIfam" id="TIGR01357">
    <property type="entry name" value="aroB"/>
    <property type="match status" value="1"/>
</dbReference>
<evidence type="ECO:0000256" key="11">
    <source>
        <dbReference type="ARBA" id="ARBA00022723"/>
    </source>
</evidence>
<evidence type="ECO:0000259" key="20">
    <source>
        <dbReference type="Pfam" id="PF24621"/>
    </source>
</evidence>
<keyword evidence="16 18" id="KW-0456">Lyase</keyword>
<evidence type="ECO:0000256" key="16">
    <source>
        <dbReference type="ARBA" id="ARBA00023239"/>
    </source>
</evidence>
<dbReference type="GO" id="GO:0000166">
    <property type="term" value="F:nucleotide binding"/>
    <property type="evidence" value="ECO:0007669"/>
    <property type="project" value="UniProtKB-KW"/>
</dbReference>
<proteinExistence type="inferred from homology"/>
<keyword evidence="9 18" id="KW-0963">Cytoplasm</keyword>
<dbReference type="Gene3D" id="3.40.50.1970">
    <property type="match status" value="1"/>
</dbReference>
<comment type="cofactor">
    <cofactor evidence="3">
        <name>Zn(2+)</name>
        <dbReference type="ChEBI" id="CHEBI:29105"/>
    </cofactor>
</comment>
<comment type="function">
    <text evidence="18">Catalyzes the conversion of 3-deoxy-D-arabino-heptulosonate 7-phosphate (DAHP) to dehydroquinate (DHQ).</text>
</comment>
<sequence length="357" mass="40151">MNLKVNLTNNSYEIIIEKGSIAQSGEQIKKVFKGEKIVVITDKNVHEYYGNTVRNSLEKEGFSVGQIILEPGEKTKGFESLIYIYNSLADLNLTRSDLIVALGGGVIGDLAGFVASTYLRGIDFVQIPTSLLAQVDSSVGGKVAVDLDKGKNLVGSFYHPKQVIIDPEVLTTLPERFFFDGLAEVIKYGAISDSDLFDELISFNSKEELMNEIANVIYRCVDIKRQFVEKDEKDKGDRMLLNFGHTLGHAIEKYYNYEAYTHGEAVAIGMYYITKFGESKDLTKIGTNKKIKDILIKYNLPWKVNNLKIKELVDTIKLDKKNLNGSLNIILISEIGKSEIYKTTLDIFEDLDLEERE</sequence>
<feature type="binding site" evidence="18">
    <location>
        <position position="245"/>
    </location>
    <ligand>
        <name>Zn(2+)</name>
        <dbReference type="ChEBI" id="CHEBI:29105"/>
    </ligand>
</feature>
<keyword evidence="12 18" id="KW-0547">Nucleotide-binding</keyword>
<dbReference type="HAMAP" id="MF_00110">
    <property type="entry name" value="DHQ_synthase"/>
    <property type="match status" value="1"/>
</dbReference>
<name>A0A3R5X3Z2_9CLOT</name>
<dbReference type="PANTHER" id="PTHR43622">
    <property type="entry name" value="3-DEHYDROQUINATE SYNTHASE"/>
    <property type="match status" value="1"/>
</dbReference>
<comment type="cofactor">
    <cofactor evidence="18">
        <name>Co(2+)</name>
        <dbReference type="ChEBI" id="CHEBI:48828"/>
    </cofactor>
    <cofactor evidence="18">
        <name>Zn(2+)</name>
        <dbReference type="ChEBI" id="CHEBI:29105"/>
    </cofactor>
    <text evidence="18">Binds 1 divalent metal cation per subunit. Can use either Co(2+) or Zn(2+).</text>
</comment>
<dbReference type="UniPathway" id="UPA00053">
    <property type="reaction ID" value="UER00085"/>
</dbReference>
<dbReference type="PANTHER" id="PTHR43622:SF7">
    <property type="entry name" value="3-DEHYDROQUINATE SYNTHASE, CHLOROPLASTIC"/>
    <property type="match status" value="1"/>
</dbReference>
<feature type="binding site" evidence="18">
    <location>
        <begin position="129"/>
        <end position="130"/>
    </location>
    <ligand>
        <name>NAD(+)</name>
        <dbReference type="ChEBI" id="CHEBI:57540"/>
    </ligand>
</feature>
<evidence type="ECO:0000256" key="10">
    <source>
        <dbReference type="ARBA" id="ARBA00022605"/>
    </source>
</evidence>
<evidence type="ECO:0000313" key="21">
    <source>
        <dbReference type="EMBL" id="QAA33964.1"/>
    </source>
</evidence>
<feature type="binding site" evidence="18">
    <location>
        <position position="151"/>
    </location>
    <ligand>
        <name>NAD(+)</name>
        <dbReference type="ChEBI" id="CHEBI:57540"/>
    </ligand>
</feature>
<dbReference type="GO" id="GO:0008652">
    <property type="term" value="P:amino acid biosynthetic process"/>
    <property type="evidence" value="ECO:0007669"/>
    <property type="project" value="UniProtKB-KW"/>
</dbReference>
<dbReference type="EC" id="4.2.3.4" evidence="7 18"/>
<organism evidence="21 22">
    <name type="scientific">Clostridium manihotivorum</name>
    <dbReference type="NCBI Taxonomy" id="2320868"/>
    <lineage>
        <taxon>Bacteria</taxon>
        <taxon>Bacillati</taxon>
        <taxon>Bacillota</taxon>
        <taxon>Clostridia</taxon>
        <taxon>Eubacteriales</taxon>
        <taxon>Clostridiaceae</taxon>
        <taxon>Clostridium</taxon>
    </lineage>
</organism>
<evidence type="ECO:0000256" key="17">
    <source>
        <dbReference type="ARBA" id="ARBA00023285"/>
    </source>
</evidence>
<keyword evidence="22" id="KW-1185">Reference proteome</keyword>
<dbReference type="GO" id="GO:0005737">
    <property type="term" value="C:cytoplasm"/>
    <property type="evidence" value="ECO:0007669"/>
    <property type="project" value="UniProtKB-SubCell"/>
</dbReference>
<dbReference type="GO" id="GO:0003856">
    <property type="term" value="F:3-dehydroquinate synthase activity"/>
    <property type="evidence" value="ECO:0007669"/>
    <property type="project" value="UniProtKB-UniRule"/>
</dbReference>
<keyword evidence="13 18" id="KW-0862">Zinc</keyword>
<evidence type="ECO:0000256" key="8">
    <source>
        <dbReference type="ARBA" id="ARBA00017684"/>
    </source>
</evidence>
<accession>A0A3R5X3Z2</accession>
<evidence type="ECO:0000256" key="9">
    <source>
        <dbReference type="ARBA" id="ARBA00022490"/>
    </source>
</evidence>
<dbReference type="SUPFAM" id="SSF56796">
    <property type="entry name" value="Dehydroquinate synthase-like"/>
    <property type="match status" value="1"/>
</dbReference>
<evidence type="ECO:0000256" key="1">
    <source>
        <dbReference type="ARBA" id="ARBA00001393"/>
    </source>
</evidence>
<comment type="caution">
    <text evidence="18">Lacks conserved residue(s) required for the propagation of feature annotation.</text>
</comment>